<dbReference type="Proteomes" id="UP000273158">
    <property type="component" value="Unassembled WGS sequence"/>
</dbReference>
<feature type="transmembrane region" description="Helical" evidence="1">
    <location>
        <begin position="12"/>
        <end position="33"/>
    </location>
</feature>
<sequence>MSTDGRGGVSPPVALAFAAVGFFALLIAGFGILSLMSGAEVVDAPELGQLPGILGTILAVAGFTVTLWGVLRRARPSYVGVIGVIVAVLAGYLLGLLVGALVQGADPARAVGVAAGFAGSWFALLLAAAALVGGWGGVALVRTRARRPQWPWEHDDEE</sequence>
<evidence type="ECO:0000256" key="1">
    <source>
        <dbReference type="SAM" id="Phobius"/>
    </source>
</evidence>
<dbReference type="OrthoDB" id="5077650at2"/>
<dbReference type="Pfam" id="PF19616">
    <property type="entry name" value="DUF6121"/>
    <property type="match status" value="1"/>
</dbReference>
<feature type="transmembrane region" description="Helical" evidence="1">
    <location>
        <begin position="121"/>
        <end position="141"/>
    </location>
</feature>
<dbReference type="EMBL" id="RCDB01000003">
    <property type="protein sequence ID" value="RLK48054.1"/>
    <property type="molecule type" value="Genomic_DNA"/>
</dbReference>
<evidence type="ECO:0000313" key="2">
    <source>
        <dbReference type="EMBL" id="RLK48054.1"/>
    </source>
</evidence>
<proteinExistence type="predicted"/>
<keyword evidence="1" id="KW-1133">Transmembrane helix</keyword>
<reference evidence="2 3" key="1">
    <citation type="journal article" date="2015" name="Stand. Genomic Sci.">
        <title>Genomic Encyclopedia of Bacterial and Archaeal Type Strains, Phase III: the genomes of soil and plant-associated and newly described type strains.</title>
        <authorList>
            <person name="Whitman W.B."/>
            <person name="Woyke T."/>
            <person name="Klenk H.P."/>
            <person name="Zhou Y."/>
            <person name="Lilburn T.G."/>
            <person name="Beck B.J."/>
            <person name="De Vos P."/>
            <person name="Vandamme P."/>
            <person name="Eisen J.A."/>
            <person name="Garrity G."/>
            <person name="Hugenholtz P."/>
            <person name="Kyrpides N.C."/>
        </authorList>
    </citation>
    <scope>NUCLEOTIDE SEQUENCE [LARGE SCALE GENOMIC DNA]</scope>
    <source>
        <strain evidence="2 3">S2T63</strain>
    </source>
</reference>
<keyword evidence="1" id="KW-0472">Membrane</keyword>
<feature type="transmembrane region" description="Helical" evidence="1">
    <location>
        <begin position="53"/>
        <end position="71"/>
    </location>
</feature>
<accession>A0A498BWM6</accession>
<keyword evidence="3" id="KW-1185">Reference proteome</keyword>
<evidence type="ECO:0000313" key="3">
    <source>
        <dbReference type="Proteomes" id="UP000273158"/>
    </source>
</evidence>
<comment type="caution">
    <text evidence="2">The sequence shown here is derived from an EMBL/GenBank/DDBJ whole genome shotgun (WGS) entry which is preliminary data.</text>
</comment>
<dbReference type="AlphaFoldDB" id="A0A498BWM6"/>
<keyword evidence="1" id="KW-0812">Transmembrane</keyword>
<name>A0A498BWM6_9MICO</name>
<gene>
    <name evidence="2" type="ORF">C7474_2657</name>
</gene>
<protein>
    <submittedName>
        <fullName evidence="2">Uncharacterized protein</fullName>
    </submittedName>
</protein>
<feature type="transmembrane region" description="Helical" evidence="1">
    <location>
        <begin position="78"/>
        <end position="101"/>
    </location>
</feature>
<dbReference type="InterPro" id="IPR046124">
    <property type="entry name" value="DUF6121"/>
</dbReference>
<organism evidence="2 3">
    <name type="scientific">Microbacterium telephonicum</name>
    <dbReference type="NCBI Taxonomy" id="1714841"/>
    <lineage>
        <taxon>Bacteria</taxon>
        <taxon>Bacillati</taxon>
        <taxon>Actinomycetota</taxon>
        <taxon>Actinomycetes</taxon>
        <taxon>Micrococcales</taxon>
        <taxon>Microbacteriaceae</taxon>
        <taxon>Microbacterium</taxon>
    </lineage>
</organism>